<reference evidence="12" key="1">
    <citation type="submission" date="2023-01" db="EMBL/GenBank/DDBJ databases">
        <title>Metagenome sequencing of chrysophaentin producing Chrysophaeum taylorii.</title>
        <authorList>
            <person name="Davison J."/>
            <person name="Bewley C."/>
        </authorList>
    </citation>
    <scope>NUCLEOTIDE SEQUENCE</scope>
    <source>
        <strain evidence="12">NIES-1699</strain>
    </source>
</reference>
<feature type="region of interest" description="Disordered" evidence="10">
    <location>
        <begin position="24"/>
        <end position="43"/>
    </location>
</feature>
<dbReference type="PANTHER" id="PTHR31503">
    <property type="entry name" value="VACUOLAR CALCIUM ION TRANSPORTER"/>
    <property type="match status" value="1"/>
</dbReference>
<keyword evidence="2 9" id="KW-0813">Transport</keyword>
<evidence type="ECO:0000256" key="1">
    <source>
        <dbReference type="ARBA" id="ARBA00004127"/>
    </source>
</evidence>
<feature type="transmembrane region" description="Helical" evidence="9">
    <location>
        <begin position="306"/>
        <end position="327"/>
    </location>
</feature>
<keyword evidence="8 9" id="KW-0472">Membrane</keyword>
<sequence>MAAPESKEEEQGRRGSLELLSRWVSGGSAPSIPGSESEPLTSTRRQKWRKRLLYLAAYTRLIKGAEAAPKGWRAGTKALFLGSKLNLLLFVSVVVPFCRESAAASFVLSCLVLLPLAAMLGDLTEKVAYHTSETIGGLLNATFGNATEALVSIFALEKGLVRVVQVSLLGSVLSNMLLVLGSAFVAAGMKTKLAHFNRTAATANTGLLLVATLALLVPAMLQAAREITVPGEKALSRCTSVLMLGVYVAYLNFQLSSHSKLFDEEAEIERHAAARATSFGDVAMTAMARQNHSGELALLHDDDDDYVLRLDVALGWLAAVTVLVALFSELLTSTLEGFSEAFALPDAFVGFVLLPLVGNAAEHATAITMAYRNKIDLSVAVALGSSTQIALFVLPVMVILGWIIDQPLDLAFGSFETAITALSVLIVAFQAQMGEVHYLNGLVLVVAYLIIALAFYFVDQPFD</sequence>
<feature type="transmembrane region" description="Helical" evidence="9">
    <location>
        <begin position="78"/>
        <end position="97"/>
    </location>
</feature>
<keyword evidence="13" id="KW-1185">Reference proteome</keyword>
<keyword evidence="6 9" id="KW-1133">Transmembrane helix</keyword>
<keyword evidence="7 9" id="KW-0406">Ion transport</keyword>
<feature type="transmembrane region" description="Helical" evidence="9">
    <location>
        <begin position="438"/>
        <end position="458"/>
    </location>
</feature>
<dbReference type="Proteomes" id="UP001230188">
    <property type="component" value="Unassembled WGS sequence"/>
</dbReference>
<evidence type="ECO:0000256" key="3">
    <source>
        <dbReference type="ARBA" id="ARBA00022568"/>
    </source>
</evidence>
<dbReference type="GO" id="GO:0006874">
    <property type="term" value="P:intracellular calcium ion homeostasis"/>
    <property type="evidence" value="ECO:0007669"/>
    <property type="project" value="TreeGrafter"/>
</dbReference>
<dbReference type="PANTHER" id="PTHR31503:SF22">
    <property type="entry name" value="VACUOLAR CALCIUM ION TRANSPORTER"/>
    <property type="match status" value="1"/>
</dbReference>
<evidence type="ECO:0000256" key="10">
    <source>
        <dbReference type="SAM" id="MobiDB-lite"/>
    </source>
</evidence>
<name>A0AAD7UFG4_9STRA</name>
<dbReference type="EMBL" id="JAQMWT010000340">
    <property type="protein sequence ID" value="KAJ8604065.1"/>
    <property type="molecule type" value="Genomic_DNA"/>
</dbReference>
<dbReference type="GO" id="GO:0015369">
    <property type="term" value="F:calcium:proton antiporter activity"/>
    <property type="evidence" value="ECO:0007669"/>
    <property type="project" value="UniProtKB-UniRule"/>
</dbReference>
<evidence type="ECO:0000256" key="9">
    <source>
        <dbReference type="RuleBase" id="RU365028"/>
    </source>
</evidence>
<evidence type="ECO:0000256" key="6">
    <source>
        <dbReference type="ARBA" id="ARBA00022989"/>
    </source>
</evidence>
<keyword evidence="4 9" id="KW-0812">Transmembrane</keyword>
<dbReference type="NCBIfam" id="TIGR00378">
    <property type="entry name" value="cax"/>
    <property type="match status" value="1"/>
</dbReference>
<evidence type="ECO:0000256" key="7">
    <source>
        <dbReference type="ARBA" id="ARBA00023065"/>
    </source>
</evidence>
<dbReference type="AlphaFoldDB" id="A0AAD7UFG4"/>
<evidence type="ECO:0000256" key="5">
    <source>
        <dbReference type="ARBA" id="ARBA00022837"/>
    </source>
</evidence>
<feature type="transmembrane region" description="Helical" evidence="9">
    <location>
        <begin position="347"/>
        <end position="367"/>
    </location>
</feature>
<dbReference type="GO" id="GO:0005774">
    <property type="term" value="C:vacuolar membrane"/>
    <property type="evidence" value="ECO:0007669"/>
    <property type="project" value="UniProtKB-ARBA"/>
</dbReference>
<keyword evidence="9" id="KW-0050">Antiport</keyword>
<evidence type="ECO:0000256" key="8">
    <source>
        <dbReference type="ARBA" id="ARBA00023136"/>
    </source>
</evidence>
<keyword evidence="3 9" id="KW-0109">Calcium transport</keyword>
<dbReference type="InterPro" id="IPR004798">
    <property type="entry name" value="CAX-like"/>
</dbReference>
<gene>
    <name evidence="12" type="ORF">CTAYLR_001755</name>
</gene>
<feature type="transmembrane region" description="Helical" evidence="9">
    <location>
        <begin position="103"/>
        <end position="123"/>
    </location>
</feature>
<comment type="caution">
    <text evidence="9">Lacks conserved residue(s) required for the propagation of feature annotation.</text>
</comment>
<dbReference type="Pfam" id="PF01699">
    <property type="entry name" value="Na_Ca_ex"/>
    <property type="match status" value="2"/>
</dbReference>
<dbReference type="InterPro" id="IPR004837">
    <property type="entry name" value="NaCa_Exmemb"/>
</dbReference>
<dbReference type="Gene3D" id="1.20.1420.30">
    <property type="entry name" value="NCX, central ion-binding region"/>
    <property type="match status" value="2"/>
</dbReference>
<evidence type="ECO:0000259" key="11">
    <source>
        <dbReference type="Pfam" id="PF01699"/>
    </source>
</evidence>
<feature type="transmembrane region" description="Helical" evidence="9">
    <location>
        <begin position="168"/>
        <end position="189"/>
    </location>
</feature>
<feature type="domain" description="Sodium/calcium exchanger membrane region" evidence="11">
    <location>
        <begin position="313"/>
        <end position="456"/>
    </location>
</feature>
<comment type="similarity">
    <text evidence="9">Belongs to the Ca(2+):cation antiporter (CaCA) (TC 2.A.19) family.</text>
</comment>
<evidence type="ECO:0000313" key="13">
    <source>
        <dbReference type="Proteomes" id="UP001230188"/>
    </source>
</evidence>
<comment type="caution">
    <text evidence="12">The sequence shown here is derived from an EMBL/GenBank/DDBJ whole genome shotgun (WGS) entry which is preliminary data.</text>
</comment>
<feature type="transmembrane region" description="Helical" evidence="9">
    <location>
        <begin position="410"/>
        <end position="431"/>
    </location>
</feature>
<accession>A0AAD7UFG4</accession>
<dbReference type="InterPro" id="IPR044880">
    <property type="entry name" value="NCX_ion-bd_dom_sf"/>
</dbReference>
<organism evidence="12 13">
    <name type="scientific">Chrysophaeum taylorii</name>
    <dbReference type="NCBI Taxonomy" id="2483200"/>
    <lineage>
        <taxon>Eukaryota</taxon>
        <taxon>Sar</taxon>
        <taxon>Stramenopiles</taxon>
        <taxon>Ochrophyta</taxon>
        <taxon>Pelagophyceae</taxon>
        <taxon>Pelagomonadales</taxon>
        <taxon>Pelagomonadaceae</taxon>
        <taxon>Chrysophaeum</taxon>
    </lineage>
</organism>
<feature type="transmembrane region" description="Helical" evidence="9">
    <location>
        <begin position="135"/>
        <end position="156"/>
    </location>
</feature>
<feature type="domain" description="Sodium/calcium exchanger membrane region" evidence="11">
    <location>
        <begin position="103"/>
        <end position="255"/>
    </location>
</feature>
<feature type="transmembrane region" description="Helical" evidence="9">
    <location>
        <begin position="201"/>
        <end position="222"/>
    </location>
</feature>
<proteinExistence type="inferred from homology"/>
<evidence type="ECO:0000256" key="4">
    <source>
        <dbReference type="ARBA" id="ARBA00022692"/>
    </source>
</evidence>
<protein>
    <recommendedName>
        <fullName evidence="11">Sodium/calcium exchanger membrane region domain-containing protein</fullName>
    </recommendedName>
</protein>
<comment type="subcellular location">
    <subcellularLocation>
        <location evidence="1">Endomembrane system</location>
        <topology evidence="1">Multi-pass membrane protein</topology>
    </subcellularLocation>
</comment>
<feature type="transmembrane region" description="Helical" evidence="9">
    <location>
        <begin position="379"/>
        <end position="404"/>
    </location>
</feature>
<evidence type="ECO:0000256" key="2">
    <source>
        <dbReference type="ARBA" id="ARBA00022448"/>
    </source>
</evidence>
<evidence type="ECO:0000313" key="12">
    <source>
        <dbReference type="EMBL" id="KAJ8604065.1"/>
    </source>
</evidence>
<keyword evidence="5 9" id="KW-0106">Calcium</keyword>
<dbReference type="GO" id="GO:0012505">
    <property type="term" value="C:endomembrane system"/>
    <property type="evidence" value="ECO:0007669"/>
    <property type="project" value="UniProtKB-SubCell"/>
</dbReference>
<dbReference type="InterPro" id="IPR004713">
    <property type="entry name" value="CaH_exchang"/>
</dbReference>